<feature type="domain" description="Transposase DDE" evidence="3">
    <location>
        <begin position="382"/>
        <end position="505"/>
    </location>
</feature>
<feature type="coiled-coil region" evidence="1">
    <location>
        <begin position="160"/>
        <end position="221"/>
    </location>
</feature>
<dbReference type="InterPro" id="IPR025668">
    <property type="entry name" value="Tnp_DDE_dom"/>
</dbReference>
<proteinExistence type="predicted"/>
<protein>
    <submittedName>
        <fullName evidence="4">Transposase</fullName>
    </submittedName>
</protein>
<keyword evidence="1" id="KW-0175">Coiled coil</keyword>
<dbReference type="Proteomes" id="UP000810207">
    <property type="component" value="Unassembled WGS sequence"/>
</dbReference>
<accession>A0ABS4S3L3</accession>
<gene>
    <name evidence="4" type="ORF">J2Z28_006399</name>
</gene>
<evidence type="ECO:0000259" key="3">
    <source>
        <dbReference type="Pfam" id="PF13751"/>
    </source>
</evidence>
<feature type="domain" description="Transposase InsH N-terminal" evidence="2">
    <location>
        <begin position="15"/>
        <end position="105"/>
    </location>
</feature>
<dbReference type="PANTHER" id="PTHR33408">
    <property type="entry name" value="TRANSPOSASE"/>
    <property type="match status" value="1"/>
</dbReference>
<dbReference type="NCBIfam" id="NF033551">
    <property type="entry name" value="transpos_IS1182"/>
    <property type="match status" value="1"/>
</dbReference>
<dbReference type="RefSeq" id="WP_211085771.1">
    <property type="nucleotide sequence ID" value="NZ_CBCSLC010000088.1"/>
</dbReference>
<organism evidence="4 5">
    <name type="scientific">Paenibacillus xylanexedens</name>
    <dbReference type="NCBI Taxonomy" id="528191"/>
    <lineage>
        <taxon>Bacteria</taxon>
        <taxon>Bacillati</taxon>
        <taxon>Bacillota</taxon>
        <taxon>Bacilli</taxon>
        <taxon>Bacillales</taxon>
        <taxon>Paenibacillaceae</taxon>
        <taxon>Paenibacillus</taxon>
    </lineage>
</organism>
<dbReference type="PANTHER" id="PTHR33408:SF2">
    <property type="entry name" value="TRANSPOSASE DDE DOMAIN-CONTAINING PROTEIN"/>
    <property type="match status" value="1"/>
</dbReference>
<keyword evidence="5" id="KW-1185">Reference proteome</keyword>
<dbReference type="InterPro" id="IPR047629">
    <property type="entry name" value="IS1182_transpos"/>
</dbReference>
<evidence type="ECO:0000259" key="2">
    <source>
        <dbReference type="Pfam" id="PF05598"/>
    </source>
</evidence>
<evidence type="ECO:0000313" key="4">
    <source>
        <dbReference type="EMBL" id="MBP2249696.1"/>
    </source>
</evidence>
<reference evidence="4 5" key="1">
    <citation type="submission" date="2021-03" db="EMBL/GenBank/DDBJ databases">
        <title>Genomic Encyclopedia of Type Strains, Phase IV (KMG-IV): sequencing the most valuable type-strain genomes for metagenomic binning, comparative biology and taxonomic classification.</title>
        <authorList>
            <person name="Goeker M."/>
        </authorList>
    </citation>
    <scope>NUCLEOTIDE SEQUENCE [LARGE SCALE GENOMIC DNA]</scope>
    <source>
        <strain evidence="4 5">DSM 21292</strain>
    </source>
</reference>
<comment type="caution">
    <text evidence="4">The sequence shown here is derived from an EMBL/GenBank/DDBJ whole genome shotgun (WGS) entry which is preliminary data.</text>
</comment>
<dbReference type="Pfam" id="PF13751">
    <property type="entry name" value="DDE_Tnp_1_6"/>
    <property type="match status" value="1"/>
</dbReference>
<dbReference type="InterPro" id="IPR008490">
    <property type="entry name" value="Transposase_InsH_N"/>
</dbReference>
<dbReference type="EMBL" id="JAGIKV010000050">
    <property type="protein sequence ID" value="MBP2249696.1"/>
    <property type="molecule type" value="Genomic_DNA"/>
</dbReference>
<evidence type="ECO:0000256" key="1">
    <source>
        <dbReference type="SAM" id="Coils"/>
    </source>
</evidence>
<dbReference type="Pfam" id="PF05598">
    <property type="entry name" value="DUF772"/>
    <property type="match status" value="1"/>
</dbReference>
<sequence>MYIQYTMDQLFLPMDLETDIPENHLVRVVNDAINRLSDSVFNSAYPGGGRHSYHPKMLTKIIIYAYTQRIYSSRQIAKAVRENIMFMWLAGRQQPDFRTINRFRSERMKEVLETVFTHVLALLVQEQYVSMDHYFLDGTKLEANANRYTFVWKKAVVKYQAKLQEKVHTLFQTIEAAESEEDALHAGTDLPELGEASALTAEKLEKAVEQLEESLQEKPKNKIVKKAVRQLRKDLLPRLQKYEHQIQTAGERNSYSKTDPDATFMRMKEDHMRNGQLKPGYNVQIGTENQFVLGYTVHQRPTDTKCLKPHLDHFEETLGKRPKTVIADAGYGSEENYSYFEEQNIQAIVKYGTYHKEKTRAWKQAIGKVDNWSYNESEDTWTCAAGKTLHFRYESETVTESGYTIRTRHYRSEDCSTCPLKATCTKAKGNREIAISLTYMRQKNEMRERLRSEEGYTLSVQRMTEPESVFGQIKNNRGFRRFLLRGLQKVSLEVGWLCLAHNLLKKAAMTEKRKKDKAG</sequence>
<evidence type="ECO:0000313" key="5">
    <source>
        <dbReference type="Proteomes" id="UP000810207"/>
    </source>
</evidence>
<name>A0ABS4S3L3_PAEXY</name>